<keyword evidence="3" id="KW-0808">Transferase</keyword>
<keyword evidence="1" id="KW-1133">Transmembrane helix</keyword>
<proteinExistence type="predicted"/>
<dbReference type="InterPro" id="IPR001173">
    <property type="entry name" value="Glyco_trans_2-like"/>
</dbReference>
<dbReference type="Pfam" id="PF00535">
    <property type="entry name" value="Glycos_transf_2"/>
    <property type="match status" value="1"/>
</dbReference>
<dbReference type="PANTHER" id="PTHR43179:SF7">
    <property type="entry name" value="RHAMNOSYLTRANSFERASE WBBL"/>
    <property type="match status" value="1"/>
</dbReference>
<reference evidence="3 4" key="1">
    <citation type="journal article" date="2015" name="Nature">
        <title>rRNA introns, odd ribosomes, and small enigmatic genomes across a large radiation of phyla.</title>
        <authorList>
            <person name="Brown C.T."/>
            <person name="Hug L.A."/>
            <person name="Thomas B.C."/>
            <person name="Sharon I."/>
            <person name="Castelle C.J."/>
            <person name="Singh A."/>
            <person name="Wilkins M.J."/>
            <person name="Williams K.H."/>
            <person name="Banfield J.F."/>
        </authorList>
    </citation>
    <scope>NUCLEOTIDE SEQUENCE [LARGE SCALE GENOMIC DNA]</scope>
</reference>
<dbReference type="SUPFAM" id="SSF53448">
    <property type="entry name" value="Nucleotide-diphospho-sugar transferases"/>
    <property type="match status" value="1"/>
</dbReference>
<evidence type="ECO:0000313" key="4">
    <source>
        <dbReference type="Proteomes" id="UP000033935"/>
    </source>
</evidence>
<comment type="caution">
    <text evidence="3">The sequence shown here is derived from an EMBL/GenBank/DDBJ whole genome shotgun (WGS) entry which is preliminary data.</text>
</comment>
<keyword evidence="1" id="KW-0812">Transmembrane</keyword>
<sequence>MISVVTVNYKTMEYTLRMLESLFLYHSKEEVEVFVVENASGDCVTELTQRFPQVHLIQTQINLGFAGGCNKAIKQAKGDFIVLVNPDILFENDALSQIEDKMNHSPDIGIGGVSLKNLDGTQQACVWAFPQPLDQFLLLVKIPHLFPNIKPLKRWLMSDFDYRQSSDVDQVMGAFFCIRRQMIEEIGMLDDGFFMWYEEVDFCYRAKKAGWRVYYHADIWAKHKKGASFDKIATIQKQSMLRRSIVRYMFKHYGISTGILFLLLEPLFWVMSLFASVIKPH</sequence>
<evidence type="ECO:0000256" key="1">
    <source>
        <dbReference type="SAM" id="Phobius"/>
    </source>
</evidence>
<gene>
    <name evidence="3" type="ORF">UT30_C0002G0005</name>
</gene>
<dbReference type="GO" id="GO:0016740">
    <property type="term" value="F:transferase activity"/>
    <property type="evidence" value="ECO:0007669"/>
    <property type="project" value="UniProtKB-KW"/>
</dbReference>
<keyword evidence="1" id="KW-0472">Membrane</keyword>
<evidence type="ECO:0000313" key="3">
    <source>
        <dbReference type="EMBL" id="KKR04888.1"/>
    </source>
</evidence>
<evidence type="ECO:0000259" key="2">
    <source>
        <dbReference type="Pfam" id="PF00535"/>
    </source>
</evidence>
<accession>A0A0G0MP31</accession>
<feature type="transmembrane region" description="Helical" evidence="1">
    <location>
        <begin position="253"/>
        <end position="278"/>
    </location>
</feature>
<dbReference type="EMBL" id="LBWG01000002">
    <property type="protein sequence ID" value="KKR04888.1"/>
    <property type="molecule type" value="Genomic_DNA"/>
</dbReference>
<dbReference type="InterPro" id="IPR029044">
    <property type="entry name" value="Nucleotide-diphossugar_trans"/>
</dbReference>
<dbReference type="AlphaFoldDB" id="A0A0G0MP31"/>
<name>A0A0G0MP31_9BACT</name>
<dbReference type="Gene3D" id="3.90.550.10">
    <property type="entry name" value="Spore Coat Polysaccharide Biosynthesis Protein SpsA, Chain A"/>
    <property type="match status" value="1"/>
</dbReference>
<organism evidence="3 4">
    <name type="scientific">Candidatus Uhrbacteria bacterium GW2011_GWF2_39_13</name>
    <dbReference type="NCBI Taxonomy" id="1618995"/>
    <lineage>
        <taxon>Bacteria</taxon>
        <taxon>Candidatus Uhriibacteriota</taxon>
    </lineage>
</organism>
<protein>
    <submittedName>
        <fullName evidence="3">Glycosyl transferase family 2</fullName>
    </submittedName>
</protein>
<feature type="domain" description="Glycosyltransferase 2-like" evidence="2">
    <location>
        <begin position="3"/>
        <end position="144"/>
    </location>
</feature>
<dbReference type="CDD" id="cd04186">
    <property type="entry name" value="GT_2_like_c"/>
    <property type="match status" value="1"/>
</dbReference>
<dbReference type="Proteomes" id="UP000033935">
    <property type="component" value="Unassembled WGS sequence"/>
</dbReference>
<dbReference type="PANTHER" id="PTHR43179">
    <property type="entry name" value="RHAMNOSYLTRANSFERASE WBBL"/>
    <property type="match status" value="1"/>
</dbReference>